<feature type="region of interest" description="Disordered" evidence="1">
    <location>
        <begin position="79"/>
        <end position="107"/>
    </location>
</feature>
<comment type="caution">
    <text evidence="2">The sequence shown here is derived from an EMBL/GenBank/DDBJ whole genome shotgun (WGS) entry which is preliminary data.</text>
</comment>
<feature type="compositionally biased region" description="Basic and acidic residues" evidence="1">
    <location>
        <begin position="85"/>
        <end position="96"/>
    </location>
</feature>
<reference evidence="2" key="2">
    <citation type="submission" date="2023-04" db="EMBL/GenBank/DDBJ databases">
        <authorList>
            <person name="Bruccoleri R.E."/>
            <person name="Oakeley E.J."/>
            <person name="Faust A.-M."/>
            <person name="Dessus-Babus S."/>
            <person name="Altorfer M."/>
            <person name="Burckhardt D."/>
            <person name="Oertli M."/>
            <person name="Naumann U."/>
            <person name="Petersen F."/>
            <person name="Wong J."/>
        </authorList>
    </citation>
    <scope>NUCLEOTIDE SEQUENCE</scope>
    <source>
        <strain evidence="2">GSM-AAB239-AS_SAM_17_03QT</strain>
        <tissue evidence="2">Leaf</tissue>
    </source>
</reference>
<keyword evidence="3" id="KW-1185">Reference proteome</keyword>
<organism evidence="2 3">
    <name type="scientific">Iris pallida</name>
    <name type="common">Sweet iris</name>
    <dbReference type="NCBI Taxonomy" id="29817"/>
    <lineage>
        <taxon>Eukaryota</taxon>
        <taxon>Viridiplantae</taxon>
        <taxon>Streptophyta</taxon>
        <taxon>Embryophyta</taxon>
        <taxon>Tracheophyta</taxon>
        <taxon>Spermatophyta</taxon>
        <taxon>Magnoliopsida</taxon>
        <taxon>Liliopsida</taxon>
        <taxon>Asparagales</taxon>
        <taxon>Iridaceae</taxon>
        <taxon>Iridoideae</taxon>
        <taxon>Irideae</taxon>
        <taxon>Iris</taxon>
    </lineage>
</organism>
<dbReference type="AlphaFoldDB" id="A0AAX6G796"/>
<evidence type="ECO:0000256" key="1">
    <source>
        <dbReference type="SAM" id="MobiDB-lite"/>
    </source>
</evidence>
<evidence type="ECO:0000313" key="2">
    <source>
        <dbReference type="EMBL" id="KAJ6824604.1"/>
    </source>
</evidence>
<dbReference type="Proteomes" id="UP001140949">
    <property type="component" value="Unassembled WGS sequence"/>
</dbReference>
<protein>
    <submittedName>
        <fullName evidence="2">UPF0481 protein</fullName>
    </submittedName>
</protein>
<feature type="region of interest" description="Disordered" evidence="1">
    <location>
        <begin position="123"/>
        <end position="164"/>
    </location>
</feature>
<gene>
    <name evidence="2" type="ORF">M6B38_382255</name>
</gene>
<evidence type="ECO:0000313" key="3">
    <source>
        <dbReference type="Proteomes" id="UP001140949"/>
    </source>
</evidence>
<name>A0AAX6G796_IRIPA</name>
<dbReference type="EMBL" id="JANAVB010021997">
    <property type="protein sequence ID" value="KAJ6824604.1"/>
    <property type="molecule type" value="Genomic_DNA"/>
</dbReference>
<reference evidence="2" key="1">
    <citation type="journal article" date="2023" name="GigaByte">
        <title>Genome assembly of the bearded iris, Iris pallida Lam.</title>
        <authorList>
            <person name="Bruccoleri R.E."/>
            <person name="Oakeley E.J."/>
            <person name="Faust A.M.E."/>
            <person name="Altorfer M."/>
            <person name="Dessus-Babus S."/>
            <person name="Burckhardt D."/>
            <person name="Oertli M."/>
            <person name="Naumann U."/>
            <person name="Petersen F."/>
            <person name="Wong J."/>
        </authorList>
    </citation>
    <scope>NUCLEOTIDE SEQUENCE</scope>
    <source>
        <strain evidence="2">GSM-AAB239-AS_SAM_17_03QT</strain>
    </source>
</reference>
<sequence>MYWGAGAGTGTGTGRYAGKVLRFSDIQGKIRIATRNVKLRNRVAPAASSSAATTPILLTTRRPPLPACPCRLPFHHPTLFRRKNREPETNPRRSDTQDTGPGQGQEADEGAALVYLHDSALEGQRGGQHRSPHYPREESHHPFPPRRDADEQQDDAQGGEQTDHVEHQEGLEVLPQDYIPRSLIVVRVGLHFRGRVALPRAVFFLNEPSGRVQRRLERDGCYQRGHHHERAGGVSVLVVLDTRLLVSTGSGK</sequence>
<feature type="compositionally biased region" description="Basic and acidic residues" evidence="1">
    <location>
        <begin position="134"/>
        <end position="150"/>
    </location>
</feature>
<accession>A0AAX6G796</accession>
<proteinExistence type="predicted"/>